<keyword evidence="4" id="KW-1185">Reference proteome</keyword>
<dbReference type="InterPro" id="IPR016040">
    <property type="entry name" value="NAD(P)-bd_dom"/>
</dbReference>
<dbReference type="InterPro" id="IPR036291">
    <property type="entry name" value="NAD(P)-bd_dom_sf"/>
</dbReference>
<evidence type="ECO:0000313" key="4">
    <source>
        <dbReference type="Proteomes" id="UP000250140"/>
    </source>
</evidence>
<evidence type="ECO:0000259" key="2">
    <source>
        <dbReference type="Pfam" id="PF13460"/>
    </source>
</evidence>
<reference evidence="3 4" key="1">
    <citation type="journal article" date="2016" name="Nat. Commun.">
        <title>Ectomycorrhizal ecology is imprinted in the genome of the dominant symbiotic fungus Cenococcum geophilum.</title>
        <authorList>
            <consortium name="DOE Joint Genome Institute"/>
            <person name="Peter M."/>
            <person name="Kohler A."/>
            <person name="Ohm R.A."/>
            <person name="Kuo A."/>
            <person name="Krutzmann J."/>
            <person name="Morin E."/>
            <person name="Arend M."/>
            <person name="Barry K.W."/>
            <person name="Binder M."/>
            <person name="Choi C."/>
            <person name="Clum A."/>
            <person name="Copeland A."/>
            <person name="Grisel N."/>
            <person name="Haridas S."/>
            <person name="Kipfer T."/>
            <person name="LaButti K."/>
            <person name="Lindquist E."/>
            <person name="Lipzen A."/>
            <person name="Maire R."/>
            <person name="Meier B."/>
            <person name="Mihaltcheva S."/>
            <person name="Molinier V."/>
            <person name="Murat C."/>
            <person name="Poggeler S."/>
            <person name="Quandt C.A."/>
            <person name="Sperisen C."/>
            <person name="Tritt A."/>
            <person name="Tisserant E."/>
            <person name="Crous P.W."/>
            <person name="Henrissat B."/>
            <person name="Nehls U."/>
            <person name="Egli S."/>
            <person name="Spatafora J.W."/>
            <person name="Grigoriev I.V."/>
            <person name="Martin F.M."/>
        </authorList>
    </citation>
    <scope>NUCLEOTIDE SEQUENCE [LARGE SCALE GENOMIC DNA]</scope>
    <source>
        <strain evidence="3 4">CBS 207.34</strain>
    </source>
</reference>
<dbReference type="Gene3D" id="3.40.50.720">
    <property type="entry name" value="NAD(P)-binding Rossmann-like Domain"/>
    <property type="match status" value="1"/>
</dbReference>
<protein>
    <recommendedName>
        <fullName evidence="2">NAD(P)-binding domain-containing protein</fullName>
    </recommendedName>
</protein>
<dbReference type="SUPFAM" id="SSF51735">
    <property type="entry name" value="NAD(P)-binding Rossmann-fold domains"/>
    <property type="match status" value="1"/>
</dbReference>
<dbReference type="Proteomes" id="UP000250140">
    <property type="component" value="Unassembled WGS sequence"/>
</dbReference>
<name>A0A8E2EV49_9PEZI</name>
<dbReference type="PANTHER" id="PTHR15020:SF50">
    <property type="entry name" value="UPF0659 PROTEIN YMR090W"/>
    <property type="match status" value="1"/>
</dbReference>
<dbReference type="PROSITE" id="PS51257">
    <property type="entry name" value="PROKAR_LIPOPROTEIN"/>
    <property type="match status" value="1"/>
</dbReference>
<gene>
    <name evidence="3" type="ORF">AOQ84DRAFT_379514</name>
</gene>
<accession>A0A8E2EV49</accession>
<evidence type="ECO:0000313" key="3">
    <source>
        <dbReference type="EMBL" id="OCL05512.1"/>
    </source>
</evidence>
<dbReference type="AlphaFoldDB" id="A0A8E2EV49"/>
<dbReference type="Pfam" id="PF13460">
    <property type="entry name" value="NAD_binding_10"/>
    <property type="match status" value="1"/>
</dbReference>
<dbReference type="EMBL" id="KV750266">
    <property type="protein sequence ID" value="OCL05512.1"/>
    <property type="molecule type" value="Genomic_DNA"/>
</dbReference>
<dbReference type="PANTHER" id="PTHR15020">
    <property type="entry name" value="FLAVIN REDUCTASE-RELATED"/>
    <property type="match status" value="1"/>
</dbReference>
<proteinExistence type="inferred from homology"/>
<organism evidence="3 4">
    <name type="scientific">Glonium stellatum</name>
    <dbReference type="NCBI Taxonomy" id="574774"/>
    <lineage>
        <taxon>Eukaryota</taxon>
        <taxon>Fungi</taxon>
        <taxon>Dikarya</taxon>
        <taxon>Ascomycota</taxon>
        <taxon>Pezizomycotina</taxon>
        <taxon>Dothideomycetes</taxon>
        <taxon>Pleosporomycetidae</taxon>
        <taxon>Gloniales</taxon>
        <taxon>Gloniaceae</taxon>
        <taxon>Glonium</taxon>
    </lineage>
</organism>
<dbReference type="OrthoDB" id="63935at2759"/>
<sequence>MATNKPTLAFFGATGGCAGTALAAALRDGYITTALARNPDKLSKLLMTSHSIPSSTISTQLTIHSGNVKTIADVKRTLISPISPTSLVSTVIFGVGGAPKMQASLLKPFTLDDPHICGSGIATVLAALSELAAEGVTSTAEGNKPTVVAISTTGTGGGKRDVPLLLYPFYHWGLQVPHADKRKMEHLLFNAASDSSIRDFFIVRPTLLTDGVAKGTEKVRAGWEWGIKGVQGREEEAGPQLGYTIGRTDVGNWIFEQLVTNGEKWGGKVISLTY</sequence>
<feature type="domain" description="NAD(P)-binding" evidence="2">
    <location>
        <begin position="12"/>
        <end position="258"/>
    </location>
</feature>
<comment type="similarity">
    <text evidence="1">Belongs to the avfA family.</text>
</comment>
<evidence type="ECO:0000256" key="1">
    <source>
        <dbReference type="ARBA" id="ARBA00038376"/>
    </source>
</evidence>